<gene>
    <name evidence="9" type="ORF">H5P30_08870</name>
</gene>
<dbReference type="CDD" id="cd00009">
    <property type="entry name" value="AAA"/>
    <property type="match status" value="1"/>
</dbReference>
<dbReference type="GO" id="GO:0006355">
    <property type="term" value="P:regulation of DNA-templated transcription"/>
    <property type="evidence" value="ECO:0007669"/>
    <property type="project" value="InterPro"/>
</dbReference>
<dbReference type="GO" id="GO:0003677">
    <property type="term" value="F:DNA binding"/>
    <property type="evidence" value="ECO:0007669"/>
    <property type="project" value="UniProtKB-KW"/>
</dbReference>
<evidence type="ECO:0000256" key="2">
    <source>
        <dbReference type="ARBA" id="ARBA00022840"/>
    </source>
</evidence>
<evidence type="ECO:0000256" key="4">
    <source>
        <dbReference type="ARBA" id="ARBA00023125"/>
    </source>
</evidence>
<keyword evidence="4" id="KW-0238">DNA-binding</keyword>
<dbReference type="InterPro" id="IPR058031">
    <property type="entry name" value="AAA_lid_NorR"/>
</dbReference>
<dbReference type="GO" id="GO:0000160">
    <property type="term" value="P:phosphorelay signal transduction system"/>
    <property type="evidence" value="ECO:0007669"/>
    <property type="project" value="InterPro"/>
</dbReference>
<protein>
    <submittedName>
        <fullName evidence="9">Sigma-54-dependent Fis family transcriptional regulator</fullName>
    </submittedName>
</protein>
<dbReference type="InterPro" id="IPR003593">
    <property type="entry name" value="AAA+_ATPase"/>
</dbReference>
<dbReference type="Proteomes" id="UP000525652">
    <property type="component" value="Unassembled WGS sequence"/>
</dbReference>
<dbReference type="Gene3D" id="1.10.10.60">
    <property type="entry name" value="Homeodomain-like"/>
    <property type="match status" value="1"/>
</dbReference>
<dbReference type="SUPFAM" id="SSF52540">
    <property type="entry name" value="P-loop containing nucleoside triphosphate hydrolases"/>
    <property type="match status" value="1"/>
</dbReference>
<accession>A0A7X1AZS9</accession>
<dbReference type="PANTHER" id="PTHR32071">
    <property type="entry name" value="TRANSCRIPTIONAL REGULATORY PROTEIN"/>
    <property type="match status" value="1"/>
</dbReference>
<evidence type="ECO:0000259" key="7">
    <source>
        <dbReference type="PROSITE" id="PS50045"/>
    </source>
</evidence>
<dbReference type="Gene3D" id="3.40.50.2300">
    <property type="match status" value="1"/>
</dbReference>
<keyword evidence="2" id="KW-0067">ATP-binding</keyword>
<feature type="domain" description="Sigma-54 factor interaction" evidence="7">
    <location>
        <begin position="134"/>
        <end position="362"/>
    </location>
</feature>
<comment type="caution">
    <text evidence="6">Lacks conserved residue(s) required for the propagation of feature annotation.</text>
</comment>
<dbReference type="Pfam" id="PF00072">
    <property type="entry name" value="Response_reg"/>
    <property type="match status" value="1"/>
</dbReference>
<dbReference type="SUPFAM" id="SSF52172">
    <property type="entry name" value="CheY-like"/>
    <property type="match status" value="1"/>
</dbReference>
<dbReference type="InterPro" id="IPR025662">
    <property type="entry name" value="Sigma_54_int_dom_ATP-bd_1"/>
</dbReference>
<name>A0A7X1AZS9_9BACT</name>
<keyword evidence="5" id="KW-0804">Transcription</keyword>
<dbReference type="Pfam" id="PF00158">
    <property type="entry name" value="Sigma54_activat"/>
    <property type="match status" value="1"/>
</dbReference>
<dbReference type="InterPro" id="IPR009057">
    <property type="entry name" value="Homeodomain-like_sf"/>
</dbReference>
<evidence type="ECO:0000256" key="3">
    <source>
        <dbReference type="ARBA" id="ARBA00023015"/>
    </source>
</evidence>
<dbReference type="GO" id="GO:0005524">
    <property type="term" value="F:ATP binding"/>
    <property type="evidence" value="ECO:0007669"/>
    <property type="project" value="UniProtKB-KW"/>
</dbReference>
<keyword evidence="1" id="KW-0547">Nucleotide-binding</keyword>
<dbReference type="InterPro" id="IPR027417">
    <property type="entry name" value="P-loop_NTPase"/>
</dbReference>
<sequence>MTKVLIIDDIPSFLHEVRGLLRNEFSVTICQSPIRGIRRALDDGVDLVVTTLVMREINGLEVIQRLRSRGFQGAIVMVTGFGDASTAQEATRLGATDYITRPLVAKELSSRLRRAIEKTEADAHSPLETIQEGIRTCEPKMVALLELAHIAADADSRILILGETGTGKELLAHAIHRYSRRSREPFVVINCAAIQENLLESELFGHEQGAFTGAIQSRIGRFEQAGSGTLFLDEIGEIPLSLQAKLLRVLQSGEFYRVGGNRKLHSQARIVAATNQDLNKRVDEGEFRADLFYSLNVVNLNLPPLRERPSDIPLLANFFLERFRDKTDKPKKFSSDAISVLKRYNWPGNIRELEHLVERSIILVQKPIIEAADLPSQVRAAADLKSDFNSEFEVDTGLPFHIAKDRFEQAYFRSIVERAGGNYSLAARMAGIERTAFFRKAKKVLSTT</sequence>
<dbReference type="PROSITE" id="PS50045">
    <property type="entry name" value="SIGMA54_INTERACT_4"/>
    <property type="match status" value="1"/>
</dbReference>
<dbReference type="InterPro" id="IPR002078">
    <property type="entry name" value="Sigma_54_int"/>
</dbReference>
<dbReference type="SMART" id="SM00382">
    <property type="entry name" value="AAA"/>
    <property type="match status" value="1"/>
</dbReference>
<dbReference type="PROSITE" id="PS00675">
    <property type="entry name" value="SIGMA54_INTERACT_1"/>
    <property type="match status" value="1"/>
</dbReference>
<dbReference type="SUPFAM" id="SSF46689">
    <property type="entry name" value="Homeodomain-like"/>
    <property type="match status" value="1"/>
</dbReference>
<dbReference type="AlphaFoldDB" id="A0A7X1AZS9"/>
<dbReference type="RefSeq" id="WP_185692592.1">
    <property type="nucleotide sequence ID" value="NZ_JACHVA010000079.1"/>
</dbReference>
<dbReference type="PROSITE" id="PS00688">
    <property type="entry name" value="SIGMA54_INTERACT_3"/>
    <property type="match status" value="1"/>
</dbReference>
<reference evidence="9 10" key="1">
    <citation type="submission" date="2020-07" db="EMBL/GenBank/DDBJ databases">
        <authorList>
            <person name="Feng X."/>
        </authorList>
    </citation>
    <scope>NUCLEOTIDE SEQUENCE [LARGE SCALE GENOMIC DNA]</scope>
    <source>
        <strain evidence="9 10">JCM14086</strain>
    </source>
</reference>
<organism evidence="9 10">
    <name type="scientific">Puniceicoccus vermicola</name>
    <dbReference type="NCBI Taxonomy" id="388746"/>
    <lineage>
        <taxon>Bacteria</taxon>
        <taxon>Pseudomonadati</taxon>
        <taxon>Verrucomicrobiota</taxon>
        <taxon>Opitutia</taxon>
        <taxon>Puniceicoccales</taxon>
        <taxon>Puniceicoccaceae</taxon>
        <taxon>Puniceicoccus</taxon>
    </lineage>
</organism>
<evidence type="ECO:0000256" key="5">
    <source>
        <dbReference type="ARBA" id="ARBA00023163"/>
    </source>
</evidence>
<dbReference type="InterPro" id="IPR011006">
    <property type="entry name" value="CheY-like_superfamily"/>
</dbReference>
<keyword evidence="3" id="KW-0805">Transcription regulation</keyword>
<dbReference type="Pfam" id="PF25601">
    <property type="entry name" value="AAA_lid_14"/>
    <property type="match status" value="1"/>
</dbReference>
<evidence type="ECO:0000259" key="8">
    <source>
        <dbReference type="PROSITE" id="PS50110"/>
    </source>
</evidence>
<evidence type="ECO:0000313" key="10">
    <source>
        <dbReference type="Proteomes" id="UP000525652"/>
    </source>
</evidence>
<dbReference type="Gene3D" id="3.40.50.300">
    <property type="entry name" value="P-loop containing nucleotide triphosphate hydrolases"/>
    <property type="match status" value="1"/>
</dbReference>
<dbReference type="PANTHER" id="PTHR32071:SF117">
    <property type="entry name" value="PTS-DEPENDENT DIHYDROXYACETONE KINASE OPERON REGULATORY PROTEIN-RELATED"/>
    <property type="match status" value="1"/>
</dbReference>
<comment type="caution">
    <text evidence="9">The sequence shown here is derived from an EMBL/GenBank/DDBJ whole genome shotgun (WGS) entry which is preliminary data.</text>
</comment>
<dbReference type="FunFam" id="3.40.50.300:FF:000006">
    <property type="entry name" value="DNA-binding transcriptional regulator NtrC"/>
    <property type="match status" value="1"/>
</dbReference>
<feature type="domain" description="Response regulatory" evidence="8">
    <location>
        <begin position="3"/>
        <end position="116"/>
    </location>
</feature>
<dbReference type="PROSITE" id="PS50110">
    <property type="entry name" value="RESPONSE_REGULATORY"/>
    <property type="match status" value="1"/>
</dbReference>
<keyword evidence="10" id="KW-1185">Reference proteome</keyword>
<dbReference type="EMBL" id="JACHVA010000079">
    <property type="protein sequence ID" value="MBC2601890.1"/>
    <property type="molecule type" value="Genomic_DNA"/>
</dbReference>
<evidence type="ECO:0000313" key="9">
    <source>
        <dbReference type="EMBL" id="MBC2601890.1"/>
    </source>
</evidence>
<dbReference type="InterPro" id="IPR025944">
    <property type="entry name" value="Sigma_54_int_dom_CS"/>
</dbReference>
<dbReference type="InterPro" id="IPR001789">
    <property type="entry name" value="Sig_transdc_resp-reg_receiver"/>
</dbReference>
<evidence type="ECO:0000256" key="1">
    <source>
        <dbReference type="ARBA" id="ARBA00022741"/>
    </source>
</evidence>
<dbReference type="Gene3D" id="1.10.8.60">
    <property type="match status" value="1"/>
</dbReference>
<dbReference type="SMART" id="SM00448">
    <property type="entry name" value="REC"/>
    <property type="match status" value="1"/>
</dbReference>
<proteinExistence type="predicted"/>
<evidence type="ECO:0000256" key="6">
    <source>
        <dbReference type="PROSITE-ProRule" id="PRU00169"/>
    </source>
</evidence>